<keyword evidence="2" id="KW-0413">Isomerase</keyword>
<dbReference type="InterPro" id="IPR050245">
    <property type="entry name" value="PrsA_foldase"/>
</dbReference>
<evidence type="ECO:0000259" key="1">
    <source>
        <dbReference type="PROSITE" id="PS50198"/>
    </source>
</evidence>
<organism evidence="2">
    <name type="scientific">mine drainage metagenome</name>
    <dbReference type="NCBI Taxonomy" id="410659"/>
    <lineage>
        <taxon>unclassified sequences</taxon>
        <taxon>metagenomes</taxon>
        <taxon>ecological metagenomes</taxon>
    </lineage>
</organism>
<dbReference type="InterPro" id="IPR046357">
    <property type="entry name" value="PPIase_dom_sf"/>
</dbReference>
<dbReference type="Gene3D" id="3.10.50.40">
    <property type="match status" value="1"/>
</dbReference>
<dbReference type="InterPro" id="IPR000297">
    <property type="entry name" value="PPIase_PpiC"/>
</dbReference>
<name>T0ZGV5_9ZZZZ</name>
<gene>
    <name evidence="2" type="ORF">B1A_15243</name>
</gene>
<dbReference type="PROSITE" id="PS50198">
    <property type="entry name" value="PPIC_PPIASE_2"/>
    <property type="match status" value="1"/>
</dbReference>
<dbReference type="SUPFAM" id="SSF54534">
    <property type="entry name" value="FKBP-like"/>
    <property type="match status" value="1"/>
</dbReference>
<dbReference type="PANTHER" id="PTHR47245:SF2">
    <property type="entry name" value="PEPTIDYL-PROLYL CIS-TRANS ISOMERASE HP_0175-RELATED"/>
    <property type="match status" value="1"/>
</dbReference>
<evidence type="ECO:0000313" key="2">
    <source>
        <dbReference type="EMBL" id="EQD44053.1"/>
    </source>
</evidence>
<reference evidence="2" key="2">
    <citation type="journal article" date="2014" name="ISME J.">
        <title>Microbial stratification in low pH oxic and suboxic macroscopic growths along an acid mine drainage.</title>
        <authorList>
            <person name="Mendez-Garcia C."/>
            <person name="Mesa V."/>
            <person name="Sprenger R.R."/>
            <person name="Richter M."/>
            <person name="Diez M.S."/>
            <person name="Solano J."/>
            <person name="Bargiela R."/>
            <person name="Golyshina O.V."/>
            <person name="Manteca A."/>
            <person name="Ramos J.L."/>
            <person name="Gallego J.R."/>
            <person name="Llorente I."/>
            <person name="Martins Dos Santos V.A."/>
            <person name="Jensen O.N."/>
            <person name="Pelaez A.I."/>
            <person name="Sanchez J."/>
            <person name="Ferrer M."/>
        </authorList>
    </citation>
    <scope>NUCLEOTIDE SEQUENCE</scope>
</reference>
<protein>
    <submittedName>
        <fullName evidence="2">PpiC-type peptidyl-prolyl cis-trans isomerase</fullName>
    </submittedName>
</protein>
<dbReference type="GO" id="GO:0003755">
    <property type="term" value="F:peptidyl-prolyl cis-trans isomerase activity"/>
    <property type="evidence" value="ECO:0007669"/>
    <property type="project" value="InterPro"/>
</dbReference>
<dbReference type="EMBL" id="AUZX01011181">
    <property type="protein sequence ID" value="EQD44053.1"/>
    <property type="molecule type" value="Genomic_DNA"/>
</dbReference>
<dbReference type="AlphaFoldDB" id="T0ZGV5"/>
<comment type="caution">
    <text evidence="2">The sequence shown here is derived from an EMBL/GenBank/DDBJ whole genome shotgun (WGS) entry which is preliminary data.</text>
</comment>
<dbReference type="Pfam" id="PF13616">
    <property type="entry name" value="Rotamase_3"/>
    <property type="match status" value="1"/>
</dbReference>
<proteinExistence type="predicted"/>
<dbReference type="PANTHER" id="PTHR47245">
    <property type="entry name" value="PEPTIDYLPROLYL ISOMERASE"/>
    <property type="match status" value="1"/>
</dbReference>
<feature type="domain" description="PpiC" evidence="1">
    <location>
        <begin position="65"/>
        <end position="155"/>
    </location>
</feature>
<reference evidence="2" key="1">
    <citation type="submission" date="2013-08" db="EMBL/GenBank/DDBJ databases">
        <authorList>
            <person name="Mendez C."/>
            <person name="Richter M."/>
            <person name="Ferrer M."/>
            <person name="Sanchez J."/>
        </authorList>
    </citation>
    <scope>NUCLEOTIDE SEQUENCE</scope>
</reference>
<accession>T0ZGV5</accession>
<sequence>MDRDLLVQEARKENLQKDPAVKREMEDAADMALQNALINRAVAPAITDQALQAAYQKEIAGKPGEEEVHARHILVPTEAEAEKVIKELQGGADFAALAKKDSTDPAGANGGDLGWFKKGDMLPEFSDAAFALKPGQFTTKPVHTRYGWHVIQVIERRTAPPQTF</sequence>
<feature type="non-terminal residue" evidence="2">
    <location>
        <position position="164"/>
    </location>
</feature>